<evidence type="ECO:0000313" key="2">
    <source>
        <dbReference type="EMBL" id="OOQ59044.1"/>
    </source>
</evidence>
<evidence type="ECO:0000313" key="3">
    <source>
        <dbReference type="Proteomes" id="UP000189739"/>
    </source>
</evidence>
<feature type="chain" id="PRO_5012549257" evidence="1">
    <location>
        <begin position="21"/>
        <end position="258"/>
    </location>
</feature>
<dbReference type="InterPro" id="IPR005901">
    <property type="entry name" value="GLPGLI"/>
</dbReference>
<comment type="caution">
    <text evidence="2">The sequence shown here is derived from an EMBL/GenBank/DDBJ whole genome shotgun (WGS) entry which is preliminary data.</text>
</comment>
<dbReference type="NCBIfam" id="TIGR01200">
    <property type="entry name" value="GLPGLI"/>
    <property type="match status" value="1"/>
</dbReference>
<reference evidence="2 3" key="1">
    <citation type="submission" date="2016-07" db="EMBL/GenBank/DDBJ databases">
        <title>Genomic analysis of zinc-resistant bacterium Mucilaginibacter pedocola TBZ30.</title>
        <authorList>
            <person name="Huang J."/>
            <person name="Tang J."/>
        </authorList>
    </citation>
    <scope>NUCLEOTIDE SEQUENCE [LARGE SCALE GENOMIC DNA]</scope>
    <source>
        <strain evidence="2 3">TBZ30</strain>
    </source>
</reference>
<dbReference type="EMBL" id="MBTF01000018">
    <property type="protein sequence ID" value="OOQ59044.1"/>
    <property type="molecule type" value="Genomic_DNA"/>
</dbReference>
<name>A0A1S9PDJ2_9SPHI</name>
<feature type="signal peptide" evidence="1">
    <location>
        <begin position="1"/>
        <end position="20"/>
    </location>
</feature>
<sequence length="258" mass="29245">MKKYLFIMLACLFSSSIVSAQNAHFTTSGTIEYEKRVNMYAVIKKVINKDNESWYTPAFESYKKNNPQFKVLKSQMAFGNNKTLYTPIESDDPPSNSWFSDMPLAQQINTVYTDLNTNISTTNKKVFDEAFLVKDTARRINWKITDETRDIAGYTCRRANAIVMDSIYVVAFYSDEIPVSGGPESFTGLPGMILGVALPHENVTWFATKVTDMPVAETTLKAPTKGKPVNYKTLLSTLTTVMKDWGEYGKKFFKIYLL</sequence>
<dbReference type="OrthoDB" id="1440774at2"/>
<gene>
    <name evidence="2" type="ORF">BC343_29880</name>
</gene>
<evidence type="ECO:0000256" key="1">
    <source>
        <dbReference type="SAM" id="SignalP"/>
    </source>
</evidence>
<accession>A0A1S9PDJ2</accession>
<keyword evidence="3" id="KW-1185">Reference proteome</keyword>
<organism evidence="2 3">
    <name type="scientific">Mucilaginibacter pedocola</name>
    <dbReference type="NCBI Taxonomy" id="1792845"/>
    <lineage>
        <taxon>Bacteria</taxon>
        <taxon>Pseudomonadati</taxon>
        <taxon>Bacteroidota</taxon>
        <taxon>Sphingobacteriia</taxon>
        <taxon>Sphingobacteriales</taxon>
        <taxon>Sphingobacteriaceae</taxon>
        <taxon>Mucilaginibacter</taxon>
    </lineage>
</organism>
<proteinExistence type="predicted"/>
<dbReference type="Proteomes" id="UP000189739">
    <property type="component" value="Unassembled WGS sequence"/>
</dbReference>
<dbReference type="Pfam" id="PF09697">
    <property type="entry name" value="Porph_ging"/>
    <property type="match status" value="1"/>
</dbReference>
<dbReference type="STRING" id="1792845.BC343_29880"/>
<protein>
    <submittedName>
        <fullName evidence="2">GLPGLI family protein</fullName>
    </submittedName>
</protein>
<dbReference type="RefSeq" id="WP_078349028.1">
    <property type="nucleotide sequence ID" value="NZ_MBTF01000018.1"/>
</dbReference>
<keyword evidence="1" id="KW-0732">Signal</keyword>
<dbReference type="AlphaFoldDB" id="A0A1S9PDJ2"/>